<feature type="transmembrane region" description="Helical" evidence="7">
    <location>
        <begin position="12"/>
        <end position="31"/>
    </location>
</feature>
<evidence type="ECO:0000313" key="9">
    <source>
        <dbReference type="EMBL" id="QTD54695.1"/>
    </source>
</evidence>
<feature type="transmembrane region" description="Helical" evidence="7">
    <location>
        <begin position="67"/>
        <end position="84"/>
    </location>
</feature>
<comment type="subcellular location">
    <subcellularLocation>
        <location evidence="1">Cell membrane</location>
        <topology evidence="1">Multi-pass membrane protein</topology>
    </subcellularLocation>
</comment>
<evidence type="ECO:0000256" key="6">
    <source>
        <dbReference type="ARBA" id="ARBA00023136"/>
    </source>
</evidence>
<keyword evidence="4 7" id="KW-0812">Transmembrane</keyword>
<keyword evidence="5 7" id="KW-1133">Transmembrane helix</keyword>
<feature type="transmembrane region" description="Helical" evidence="7">
    <location>
        <begin position="43"/>
        <end position="61"/>
    </location>
</feature>
<proteinExistence type="inferred from homology"/>
<accession>A0ABX7T1N4</accession>
<keyword evidence="10" id="KW-1185">Reference proteome</keyword>
<dbReference type="InterPro" id="IPR023090">
    <property type="entry name" value="UPF0702_alpha/beta_dom_sf"/>
</dbReference>
<evidence type="ECO:0000256" key="2">
    <source>
        <dbReference type="ARBA" id="ARBA00006448"/>
    </source>
</evidence>
<dbReference type="PANTHER" id="PTHR34582:SF6">
    <property type="entry name" value="UPF0702 TRANSMEMBRANE PROTEIN YCAP"/>
    <property type="match status" value="1"/>
</dbReference>
<evidence type="ECO:0000256" key="5">
    <source>
        <dbReference type="ARBA" id="ARBA00022989"/>
    </source>
</evidence>
<keyword evidence="6 7" id="KW-0472">Membrane</keyword>
<organism evidence="9 10">
    <name type="scientific">Parasphingorhabdus cellanae</name>
    <dbReference type="NCBI Taxonomy" id="2806553"/>
    <lineage>
        <taxon>Bacteria</taxon>
        <taxon>Pseudomonadati</taxon>
        <taxon>Pseudomonadota</taxon>
        <taxon>Alphaproteobacteria</taxon>
        <taxon>Sphingomonadales</taxon>
        <taxon>Sphingomonadaceae</taxon>
        <taxon>Parasphingorhabdus</taxon>
    </lineage>
</organism>
<comment type="similarity">
    <text evidence="2">Belongs to the UPF0702 family.</text>
</comment>
<dbReference type="EMBL" id="CP071794">
    <property type="protein sequence ID" value="QTD54695.1"/>
    <property type="molecule type" value="Genomic_DNA"/>
</dbReference>
<name>A0ABX7T1N4_9SPHN</name>
<dbReference type="InterPro" id="IPR007353">
    <property type="entry name" value="DUF421"/>
</dbReference>
<feature type="domain" description="YetF C-terminal" evidence="8">
    <location>
        <begin position="90"/>
        <end position="158"/>
    </location>
</feature>
<protein>
    <submittedName>
        <fullName evidence="9">DUF421 domain-containing protein</fullName>
    </submittedName>
</protein>
<reference evidence="9 10" key="1">
    <citation type="submission" date="2021-03" db="EMBL/GenBank/DDBJ databases">
        <title>Complete genome of Parasphingorhabdus_sp.JHSY0214.</title>
        <authorList>
            <person name="Yoo J.H."/>
            <person name="Bae J.W."/>
        </authorList>
    </citation>
    <scope>NUCLEOTIDE SEQUENCE [LARGE SCALE GENOMIC DNA]</scope>
    <source>
        <strain evidence="9 10">JHSY0214</strain>
    </source>
</reference>
<evidence type="ECO:0000256" key="7">
    <source>
        <dbReference type="SAM" id="Phobius"/>
    </source>
</evidence>
<gene>
    <name evidence="9" type="ORF">J4G78_10515</name>
</gene>
<keyword evidence="3" id="KW-1003">Cell membrane</keyword>
<dbReference type="RefSeq" id="WP_207986529.1">
    <property type="nucleotide sequence ID" value="NZ_CP071794.1"/>
</dbReference>
<evidence type="ECO:0000256" key="1">
    <source>
        <dbReference type="ARBA" id="ARBA00004651"/>
    </source>
</evidence>
<dbReference type="Proteomes" id="UP000663923">
    <property type="component" value="Chromosome"/>
</dbReference>
<dbReference type="Pfam" id="PF04239">
    <property type="entry name" value="DUF421"/>
    <property type="match status" value="1"/>
</dbReference>
<evidence type="ECO:0000256" key="4">
    <source>
        <dbReference type="ARBA" id="ARBA00022692"/>
    </source>
</evidence>
<dbReference type="PANTHER" id="PTHR34582">
    <property type="entry name" value="UPF0702 TRANSMEMBRANE PROTEIN YCAP"/>
    <property type="match status" value="1"/>
</dbReference>
<dbReference type="Gene3D" id="3.30.240.20">
    <property type="entry name" value="bsu07140 like domains"/>
    <property type="match status" value="1"/>
</dbReference>
<evidence type="ECO:0000313" key="10">
    <source>
        <dbReference type="Proteomes" id="UP000663923"/>
    </source>
</evidence>
<evidence type="ECO:0000259" key="8">
    <source>
        <dbReference type="Pfam" id="PF04239"/>
    </source>
</evidence>
<evidence type="ECO:0000256" key="3">
    <source>
        <dbReference type="ARBA" id="ARBA00022475"/>
    </source>
</evidence>
<sequence>MFGLEPAWDTVLRGSVLGIIAFVWIIILVRMVGLRSFSKMTSFDFVVTVAMGSLLATAATMTSWSDFFQTLVAIIILFLAQYIISRLRKNSDRVESAIDNNPVLLMQDGVVDESALTRHRVSRADLIAKLREANVLRFSDVRAVVLEATGDISVLHGETMDDILLEGVEGR</sequence>